<dbReference type="PROSITE" id="PS50965">
    <property type="entry name" value="NERD"/>
    <property type="match status" value="1"/>
</dbReference>
<organism evidence="2 3">
    <name type="scientific">Cerasibacillus terrae</name>
    <dbReference type="NCBI Taxonomy" id="2498845"/>
    <lineage>
        <taxon>Bacteria</taxon>
        <taxon>Bacillati</taxon>
        <taxon>Bacillota</taxon>
        <taxon>Bacilli</taxon>
        <taxon>Bacillales</taxon>
        <taxon>Bacillaceae</taxon>
        <taxon>Cerasibacillus</taxon>
    </lineage>
</organism>
<feature type="domain" description="NERD" evidence="1">
    <location>
        <begin position="40"/>
        <end position="152"/>
    </location>
</feature>
<proteinExistence type="predicted"/>
<dbReference type="AlphaFoldDB" id="A0A5C8NV95"/>
<protein>
    <submittedName>
        <fullName evidence="2">NERD domain-containing protein</fullName>
    </submittedName>
</protein>
<evidence type="ECO:0000313" key="2">
    <source>
        <dbReference type="EMBL" id="TXL65118.1"/>
    </source>
</evidence>
<dbReference type="RefSeq" id="WP_147666965.1">
    <property type="nucleotide sequence ID" value="NZ_VDUW01000004.1"/>
</dbReference>
<dbReference type="InterPro" id="IPR011528">
    <property type="entry name" value="NERD"/>
</dbReference>
<name>A0A5C8NV95_9BACI</name>
<dbReference type="OrthoDB" id="2164794at2"/>
<dbReference type="Pfam" id="PF08378">
    <property type="entry name" value="NERD"/>
    <property type="match status" value="1"/>
</dbReference>
<dbReference type="Proteomes" id="UP000321574">
    <property type="component" value="Unassembled WGS sequence"/>
</dbReference>
<gene>
    <name evidence="2" type="ORF">FHP05_08260</name>
</gene>
<keyword evidence="3" id="KW-1185">Reference proteome</keyword>
<dbReference type="EMBL" id="VDUW01000004">
    <property type="protein sequence ID" value="TXL65118.1"/>
    <property type="molecule type" value="Genomic_DNA"/>
</dbReference>
<evidence type="ECO:0000313" key="3">
    <source>
        <dbReference type="Proteomes" id="UP000321574"/>
    </source>
</evidence>
<accession>A0A5C8NV95</accession>
<reference evidence="2 3" key="1">
    <citation type="submission" date="2019-06" db="EMBL/GenBank/DDBJ databases">
        <title>Cerasibacillus sp. nov., isolated from maize field.</title>
        <authorList>
            <person name="Lin S.-Y."/>
            <person name="Tsai C.-F."/>
            <person name="Young C.-C."/>
        </authorList>
    </citation>
    <scope>NUCLEOTIDE SEQUENCE [LARGE SCALE GENOMIC DNA]</scope>
    <source>
        <strain evidence="2 3">CC-CFT480</strain>
    </source>
</reference>
<sequence length="311" mass="37401">MTIEYFTAPTPPTKLQILQFLNPRVILTDLEKRSYNNLYKGYMGERKFCNLLKKELPPKTIILNDLLLKVNNTEFQIDSLLIYQEKVLLFEVKNYEGDFYIQKDNWYTVETKQEIRDPLLQLKRSEYLLRQLLQKLSYNYKIESYVVFINQEFTLYQAHMNLPIILPTQLRRFFRKINIPTFKQTEKDIKLLRQFLKLHNEKSSYEQLPHYDYEQLEKGIICNTCNSFLSLINYKKLICANCDNEEAVESAIMRSVKEFHTLFPDQDITTSTIYEWCKETVSKKIIRNILLKNLKMINKSRYTYYIFKSDD</sequence>
<comment type="caution">
    <text evidence="2">The sequence shown here is derived from an EMBL/GenBank/DDBJ whole genome shotgun (WGS) entry which is preliminary data.</text>
</comment>
<evidence type="ECO:0000259" key="1">
    <source>
        <dbReference type="PROSITE" id="PS50965"/>
    </source>
</evidence>